<dbReference type="PANTHER" id="PTHR47295">
    <property type="entry name" value="EG45-LIKE DOMAIN CONTAINING PROTEIN 1-RELATED"/>
    <property type="match status" value="1"/>
</dbReference>
<dbReference type="Gene3D" id="2.40.40.10">
    <property type="entry name" value="RlpA-like domain"/>
    <property type="match status" value="1"/>
</dbReference>
<dbReference type="eggNOG" id="ENOG502S1DA">
    <property type="taxonomic scope" value="Eukaryota"/>
</dbReference>
<dbReference type="CDD" id="cd22269">
    <property type="entry name" value="DPBB_EG45-like"/>
    <property type="match status" value="1"/>
</dbReference>
<dbReference type="InterPro" id="IPR036908">
    <property type="entry name" value="RlpA-like_sf"/>
</dbReference>
<dbReference type="InterPro" id="IPR007112">
    <property type="entry name" value="Expansin/allergen_DPBB_dom"/>
</dbReference>
<dbReference type="SUPFAM" id="SSF50685">
    <property type="entry name" value="Barwin-like endoglucanases"/>
    <property type="match status" value="1"/>
</dbReference>
<protein>
    <recommendedName>
        <fullName evidence="1">Expansin-like EG45 domain-containing protein</fullName>
    </recommendedName>
</protein>
<dbReference type="SMART" id="SM00837">
    <property type="entry name" value="DPBB_1"/>
    <property type="match status" value="1"/>
</dbReference>
<dbReference type="AlphaFoldDB" id="W1PBA5"/>
<dbReference type="EMBL" id="KI393807">
    <property type="protein sequence ID" value="ERN07172.1"/>
    <property type="molecule type" value="Genomic_DNA"/>
</dbReference>
<proteinExistence type="predicted"/>
<dbReference type="HOGENOM" id="CLU_112218_3_0_1"/>
<dbReference type="InterPro" id="IPR044206">
    <property type="entry name" value="EGC1/2"/>
</dbReference>
<evidence type="ECO:0000259" key="1">
    <source>
        <dbReference type="PROSITE" id="PS50842"/>
    </source>
</evidence>
<dbReference type="PANTHER" id="PTHR47295:SF10">
    <property type="entry name" value="EG45-LIKE DOMAIN CONTAINING PROTEIN"/>
    <property type="match status" value="1"/>
</dbReference>
<reference evidence="3" key="1">
    <citation type="journal article" date="2013" name="Science">
        <title>The Amborella genome and the evolution of flowering plants.</title>
        <authorList>
            <consortium name="Amborella Genome Project"/>
        </authorList>
    </citation>
    <scope>NUCLEOTIDE SEQUENCE [LARGE SCALE GENOMIC DNA]</scope>
</reference>
<dbReference type="GO" id="GO:0048046">
    <property type="term" value="C:apoplast"/>
    <property type="evidence" value="ECO:0007669"/>
    <property type="project" value="InterPro"/>
</dbReference>
<evidence type="ECO:0000313" key="2">
    <source>
        <dbReference type="EMBL" id="ERN07172.1"/>
    </source>
</evidence>
<dbReference type="InterPro" id="IPR009009">
    <property type="entry name" value="RlpA-like_DPBB"/>
</dbReference>
<dbReference type="Pfam" id="PF03330">
    <property type="entry name" value="DPBB_1"/>
    <property type="match status" value="1"/>
</dbReference>
<dbReference type="GO" id="GO:0009627">
    <property type="term" value="P:systemic acquired resistance"/>
    <property type="evidence" value="ECO:0007669"/>
    <property type="project" value="InterPro"/>
</dbReference>
<organism evidence="2 3">
    <name type="scientific">Amborella trichopoda</name>
    <dbReference type="NCBI Taxonomy" id="13333"/>
    <lineage>
        <taxon>Eukaryota</taxon>
        <taxon>Viridiplantae</taxon>
        <taxon>Streptophyta</taxon>
        <taxon>Embryophyta</taxon>
        <taxon>Tracheophyta</taxon>
        <taxon>Spermatophyta</taxon>
        <taxon>Magnoliopsida</taxon>
        <taxon>Amborellales</taxon>
        <taxon>Amborellaceae</taxon>
        <taxon>Amborella</taxon>
    </lineage>
</organism>
<sequence>MIAAASDEIWDSKRACGRVYKVKCTGGTNNGVEHPCRGSGSVTVKIVDYCPAGCRGTIDLSQEAFEAIADPDEGKITIDYHQ</sequence>
<dbReference type="PROSITE" id="PS50842">
    <property type="entry name" value="EXPANSIN_EG45"/>
    <property type="match status" value="1"/>
</dbReference>
<accession>W1PBA5</accession>
<feature type="domain" description="Expansin-like EG45" evidence="1">
    <location>
        <begin position="1"/>
        <end position="82"/>
    </location>
</feature>
<dbReference type="Proteomes" id="UP000017836">
    <property type="component" value="Unassembled WGS sequence"/>
</dbReference>
<dbReference type="Gramene" id="ERN07172">
    <property type="protein sequence ID" value="ERN07172"/>
    <property type="gene ID" value="AMTR_s00019p00152080"/>
</dbReference>
<dbReference type="STRING" id="13333.W1PBA5"/>
<keyword evidence="3" id="KW-1185">Reference proteome</keyword>
<name>W1PBA5_AMBTC</name>
<gene>
    <name evidence="2" type="ORF">AMTR_s00019p00152080</name>
</gene>
<dbReference type="OMA" id="PYTRSAC"/>
<evidence type="ECO:0000313" key="3">
    <source>
        <dbReference type="Proteomes" id="UP000017836"/>
    </source>
</evidence>